<organism evidence="1">
    <name type="scientific">marine metagenome</name>
    <dbReference type="NCBI Taxonomy" id="408172"/>
    <lineage>
        <taxon>unclassified sequences</taxon>
        <taxon>metagenomes</taxon>
        <taxon>ecological metagenomes</taxon>
    </lineage>
</organism>
<dbReference type="AlphaFoldDB" id="A0A382BLP7"/>
<name>A0A382BLP7_9ZZZZ</name>
<dbReference type="Gene3D" id="3.90.190.10">
    <property type="entry name" value="Protein tyrosine phosphatase superfamily"/>
    <property type="match status" value="1"/>
</dbReference>
<reference evidence="1" key="1">
    <citation type="submission" date="2018-05" db="EMBL/GenBank/DDBJ databases">
        <authorList>
            <person name="Lanie J.A."/>
            <person name="Ng W.-L."/>
            <person name="Kazmierczak K.M."/>
            <person name="Andrzejewski T.M."/>
            <person name="Davidsen T.M."/>
            <person name="Wayne K.J."/>
            <person name="Tettelin H."/>
            <person name="Glass J.I."/>
            <person name="Rusch D."/>
            <person name="Podicherti R."/>
            <person name="Tsui H.-C.T."/>
            <person name="Winkler M.E."/>
        </authorList>
    </citation>
    <scope>NUCLEOTIDE SEQUENCE</scope>
</reference>
<sequence>MSSKSKSASKYVNDLFDDARELTSDTINPFSYWVLRGKIAAGEYPGKQFSKKPSTFIASVVHSVIALFRSRFAARNSPDWKIGQLMDSGIDTFIDLTESGERPPYNMHLHTQRRKRSRRSEYYRFPIPDKNVTSLEQMKEI</sequence>
<feature type="non-terminal residue" evidence="1">
    <location>
        <position position="141"/>
    </location>
</feature>
<accession>A0A382BLP7</accession>
<proteinExistence type="predicted"/>
<protein>
    <submittedName>
        <fullName evidence="1">Uncharacterized protein</fullName>
    </submittedName>
</protein>
<gene>
    <name evidence="1" type="ORF">METZ01_LOCUS167602</name>
</gene>
<dbReference type="EMBL" id="UINC01030403">
    <property type="protein sequence ID" value="SVB14748.1"/>
    <property type="molecule type" value="Genomic_DNA"/>
</dbReference>
<dbReference type="InterPro" id="IPR029021">
    <property type="entry name" value="Prot-tyrosine_phosphatase-like"/>
</dbReference>
<evidence type="ECO:0000313" key="1">
    <source>
        <dbReference type="EMBL" id="SVB14748.1"/>
    </source>
</evidence>